<gene>
    <name evidence="2" type="ORF">A5642_24820</name>
</gene>
<comment type="similarity">
    <text evidence="1">Belongs to the WXG100 family.</text>
</comment>
<dbReference type="SUPFAM" id="SSF140453">
    <property type="entry name" value="EsxAB dimer-like"/>
    <property type="match status" value="1"/>
</dbReference>
<dbReference type="Pfam" id="PF06013">
    <property type="entry name" value="WXG100"/>
    <property type="match status" value="1"/>
</dbReference>
<dbReference type="RefSeq" id="WP_064859715.1">
    <property type="nucleotide sequence ID" value="NZ_LZSF01000185.1"/>
</dbReference>
<dbReference type="InterPro" id="IPR036689">
    <property type="entry name" value="ESAT-6-like_sf"/>
</dbReference>
<dbReference type="AlphaFoldDB" id="A0A1A0MJX1"/>
<dbReference type="InterPro" id="IPR010310">
    <property type="entry name" value="T7SS_ESAT-6-like"/>
</dbReference>
<dbReference type="Proteomes" id="UP000093962">
    <property type="component" value="Unassembled WGS sequence"/>
</dbReference>
<evidence type="ECO:0000313" key="2">
    <source>
        <dbReference type="EMBL" id="OBA85083.1"/>
    </source>
</evidence>
<evidence type="ECO:0000256" key="1">
    <source>
        <dbReference type="RuleBase" id="RU362001"/>
    </source>
</evidence>
<reference evidence="2 3" key="1">
    <citation type="submission" date="2016-06" db="EMBL/GenBank/DDBJ databases">
        <authorList>
            <person name="Kjaerup R.B."/>
            <person name="Dalgaard T.S."/>
            <person name="Juul-Madsen H.R."/>
        </authorList>
    </citation>
    <scope>NUCLEOTIDE SEQUENCE [LARGE SCALE GENOMIC DNA]</scope>
    <source>
        <strain evidence="2 3">1199456.5</strain>
    </source>
</reference>
<dbReference type="Gene3D" id="1.10.287.1060">
    <property type="entry name" value="ESAT-6-like"/>
    <property type="match status" value="1"/>
</dbReference>
<organism evidence="2 3">
    <name type="scientific">Mycolicibacterium mucogenicum</name>
    <name type="common">Mycobacterium mucogenicum</name>
    <dbReference type="NCBI Taxonomy" id="56689"/>
    <lineage>
        <taxon>Bacteria</taxon>
        <taxon>Bacillati</taxon>
        <taxon>Actinomycetota</taxon>
        <taxon>Actinomycetes</taxon>
        <taxon>Mycobacteriales</taxon>
        <taxon>Mycobacteriaceae</taxon>
        <taxon>Mycolicibacterium</taxon>
    </lineage>
</organism>
<proteinExistence type="inferred from homology"/>
<accession>A0A1A0MJX1</accession>
<comment type="caution">
    <text evidence="2">The sequence shown here is derived from an EMBL/GenBank/DDBJ whole genome shotgun (WGS) entry which is preliminary data.</text>
</comment>
<dbReference type="NCBIfam" id="TIGR03930">
    <property type="entry name" value="WXG100_ESAT6"/>
    <property type="match status" value="1"/>
</dbReference>
<dbReference type="EMBL" id="LZSF01000185">
    <property type="protein sequence ID" value="OBA85083.1"/>
    <property type="molecule type" value="Genomic_DNA"/>
</dbReference>
<dbReference type="OrthoDB" id="3787781at2"/>
<sequence length="100" mass="10150">MAELQVDPSELVATSHELSTVADGLRTGITSLDNEVSGLMGTGWTGSAASAYADVWKEWHEGAAQVAAGLSRMSALLNEAAAKYTSTDAEGGAHIAGSGL</sequence>
<name>A0A1A0MJX1_MYCMU</name>
<evidence type="ECO:0000313" key="3">
    <source>
        <dbReference type="Proteomes" id="UP000093962"/>
    </source>
</evidence>
<protein>
    <recommendedName>
        <fullName evidence="1">ESAT-6-like protein</fullName>
    </recommendedName>
</protein>